<evidence type="ECO:0000313" key="3">
    <source>
        <dbReference type="EMBL" id="MCY9518531.1"/>
    </source>
</evidence>
<dbReference type="Proteomes" id="UP001207626">
    <property type="component" value="Unassembled WGS sequence"/>
</dbReference>
<gene>
    <name evidence="3" type="ORF">M5X09_02435</name>
</gene>
<dbReference type="Gene3D" id="3.30.300.30">
    <property type="match status" value="1"/>
</dbReference>
<evidence type="ECO:0000259" key="2">
    <source>
        <dbReference type="Pfam" id="PF13193"/>
    </source>
</evidence>
<dbReference type="CDD" id="cd05936">
    <property type="entry name" value="FC-FACS_FadD_like"/>
    <property type="match status" value="1"/>
</dbReference>
<dbReference type="InterPro" id="IPR045851">
    <property type="entry name" value="AMP-bd_C_sf"/>
</dbReference>
<feature type="domain" description="AMP-binding enzyme C-terminal" evidence="2">
    <location>
        <begin position="468"/>
        <end position="544"/>
    </location>
</feature>
<dbReference type="PANTHER" id="PTHR43767:SF9">
    <property type="entry name" value="LONG-CHAIN-FATTY-ACID--COA LIGASE"/>
    <property type="match status" value="1"/>
</dbReference>
<feature type="domain" description="AMP-dependent synthetase/ligase" evidence="1">
    <location>
        <begin position="33"/>
        <end position="418"/>
    </location>
</feature>
<dbReference type="PANTHER" id="PTHR43767">
    <property type="entry name" value="LONG-CHAIN-FATTY-ACID--COA LIGASE"/>
    <property type="match status" value="1"/>
</dbReference>
<keyword evidence="4" id="KW-1185">Reference proteome</keyword>
<dbReference type="Gene3D" id="3.40.50.12780">
    <property type="entry name" value="N-terminal domain of ligase-like"/>
    <property type="match status" value="1"/>
</dbReference>
<accession>A0ABT4DMS5</accession>
<sequence>MPLEKPWLRHYPQEIDPTYDYPRHNVAQFLINAARDCPQRPALEFMGKQLRYERLHEESCRFANALARLGITRKERVAIMLPNCPQTVIAYYGTLMAGCVAVLTNPLYKERELELQLADSGAMAIVTLDALFPRVRAVQARTKLRHIIVTSIKDYLPFPKNVLYPIKARRSGHTAEVAYGDDVHAFNALLKSVPPRFSCVEVDAENDLALLQYTGGTTSTSKGVMLTHGNLVANTMQAGTWFHKMKRGEEIFLGALPFFHVFGMTILMNLCTLCRGMNVLVPKFEPGEVLRLIHRLRPTVFPGAPTMYIALINHPDIHEYDLSSIRMCLSGAASLPLEVQERFEALTGCVLIEGYGLTEASPITHANLLWGARKNGSIGIPFPDTEAKIVDPSTGEELPLGEVGELAVRGPQVMKGYWGKPEVTMKALKDGWLYTGDMARMDEDGFFAIMDRKKDLIIAGGFNIYPREVEEVLFEHPQVQEAVVVGVPDPYRGETVKAYIISRPGGSPPSEEELNLWCRERLASYKVPRQYEFRTELPKTIAGKVLRRKLLEEEEMLLKR</sequence>
<dbReference type="InterPro" id="IPR020845">
    <property type="entry name" value="AMP-binding_CS"/>
</dbReference>
<dbReference type="SUPFAM" id="SSF56801">
    <property type="entry name" value="Acetyl-CoA synthetase-like"/>
    <property type="match status" value="1"/>
</dbReference>
<dbReference type="InterPro" id="IPR050237">
    <property type="entry name" value="ATP-dep_AMP-bd_enzyme"/>
</dbReference>
<evidence type="ECO:0000259" key="1">
    <source>
        <dbReference type="Pfam" id="PF00501"/>
    </source>
</evidence>
<protein>
    <submittedName>
        <fullName evidence="3">AMP-binding protein</fullName>
    </submittedName>
</protein>
<dbReference type="Pfam" id="PF13193">
    <property type="entry name" value="AMP-binding_C"/>
    <property type="match status" value="1"/>
</dbReference>
<dbReference type="EMBL" id="JAMDLW010000002">
    <property type="protein sequence ID" value="MCY9518531.1"/>
    <property type="molecule type" value="Genomic_DNA"/>
</dbReference>
<organism evidence="3 4">
    <name type="scientific">Paenibacillus apiarius</name>
    <dbReference type="NCBI Taxonomy" id="46240"/>
    <lineage>
        <taxon>Bacteria</taxon>
        <taxon>Bacillati</taxon>
        <taxon>Bacillota</taxon>
        <taxon>Bacilli</taxon>
        <taxon>Bacillales</taxon>
        <taxon>Paenibacillaceae</taxon>
        <taxon>Paenibacillus</taxon>
    </lineage>
</organism>
<comment type="caution">
    <text evidence="3">The sequence shown here is derived from an EMBL/GenBank/DDBJ whole genome shotgun (WGS) entry which is preliminary data.</text>
</comment>
<dbReference type="Pfam" id="PF00501">
    <property type="entry name" value="AMP-binding"/>
    <property type="match status" value="1"/>
</dbReference>
<dbReference type="RefSeq" id="WP_087433494.1">
    <property type="nucleotide sequence ID" value="NZ_JAMDLV010000020.1"/>
</dbReference>
<proteinExistence type="predicted"/>
<dbReference type="InterPro" id="IPR000873">
    <property type="entry name" value="AMP-dep_synth/lig_dom"/>
</dbReference>
<evidence type="ECO:0000313" key="4">
    <source>
        <dbReference type="Proteomes" id="UP001207626"/>
    </source>
</evidence>
<reference evidence="3 4" key="1">
    <citation type="submission" date="2022-05" db="EMBL/GenBank/DDBJ databases">
        <title>Genome Sequencing of Bee-Associated Microbes.</title>
        <authorList>
            <person name="Dunlap C."/>
        </authorList>
    </citation>
    <scope>NUCLEOTIDE SEQUENCE [LARGE SCALE GENOMIC DNA]</scope>
    <source>
        <strain evidence="3 4">NRRL NRS-1438</strain>
    </source>
</reference>
<dbReference type="InterPro" id="IPR025110">
    <property type="entry name" value="AMP-bd_C"/>
</dbReference>
<dbReference type="PROSITE" id="PS00455">
    <property type="entry name" value="AMP_BINDING"/>
    <property type="match status" value="1"/>
</dbReference>
<dbReference type="InterPro" id="IPR042099">
    <property type="entry name" value="ANL_N_sf"/>
</dbReference>
<name>A0ABT4DMS5_9BACL</name>